<keyword evidence="1" id="KW-0175">Coiled coil</keyword>
<comment type="caution">
    <text evidence="3">The sequence shown here is derived from an EMBL/GenBank/DDBJ whole genome shotgun (WGS) entry which is preliminary data.</text>
</comment>
<feature type="non-terminal residue" evidence="3">
    <location>
        <position position="577"/>
    </location>
</feature>
<proteinExistence type="predicted"/>
<accession>A0A7J6Q951</accession>
<evidence type="ECO:0000313" key="4">
    <source>
        <dbReference type="Proteomes" id="UP000574390"/>
    </source>
</evidence>
<feature type="region of interest" description="Disordered" evidence="2">
    <location>
        <begin position="350"/>
        <end position="379"/>
    </location>
</feature>
<dbReference type="Proteomes" id="UP000574390">
    <property type="component" value="Unassembled WGS sequence"/>
</dbReference>
<feature type="compositionally biased region" description="Basic and acidic residues" evidence="2">
    <location>
        <begin position="352"/>
        <end position="379"/>
    </location>
</feature>
<feature type="coiled-coil region" evidence="1">
    <location>
        <begin position="190"/>
        <end position="235"/>
    </location>
</feature>
<evidence type="ECO:0000256" key="2">
    <source>
        <dbReference type="SAM" id="MobiDB-lite"/>
    </source>
</evidence>
<gene>
    <name evidence="3" type="ORF">FOZ62_032180</name>
</gene>
<protein>
    <submittedName>
        <fullName evidence="3">Uncharacterized protein</fullName>
    </submittedName>
</protein>
<sequence length="577" mass="64551">MEEQAKFDVTTALLKQQEALDGLAFTTENIKSVQNALHEDITRELQAWQATADRKLAENLTLCRNEMAAIREEARKLPHSLAEISGVKSDAESVANLQTMVQDLRRNSEEVSSEMKCDGGYSAVESSSLRNTKLKLRETNTTEETSRLLMEATRSIEDTLTSRLGEKEREIAESTKEWQGKFETSQRLQFENLENRLNEISSELAHCRSAADSSVKRMTAQLEHHNEDMAEVTSRIDTLASAQSALSGKVETVDDKIREALSEVNGNFLEKIETLKDEFASRLTKVTEEQKLRPLNAGRKEGSIQESAVHMSKIDGEIGGVVAATLLSIGQGKIFSDPNKDLNYQAAAETNRAVDGRAKTSNHDSSSDNTKARREPRQGVHPIDYERMIEDFYAHIEELKRSITRLGNEDTRHSKLNLSQASLSERLEGLYQRIAKLEGGSARLAKVHGRSGAIVDHIHVTEADGHRVQAKISEEDEKIGIKILLSEAESSERISAIEGEVGNIRSILKRLSEVEYRIAEREGRQDHSPGDFTKNQAEHFINRLSQSVAEKVREGRLRRGDFEELSGLTSPVIHNQQ</sequence>
<evidence type="ECO:0000256" key="1">
    <source>
        <dbReference type="SAM" id="Coils"/>
    </source>
</evidence>
<organism evidence="3 4">
    <name type="scientific">Perkinsus olseni</name>
    <name type="common">Perkinsus atlanticus</name>
    <dbReference type="NCBI Taxonomy" id="32597"/>
    <lineage>
        <taxon>Eukaryota</taxon>
        <taxon>Sar</taxon>
        <taxon>Alveolata</taxon>
        <taxon>Perkinsozoa</taxon>
        <taxon>Perkinsea</taxon>
        <taxon>Perkinsida</taxon>
        <taxon>Perkinsidae</taxon>
        <taxon>Perkinsus</taxon>
    </lineage>
</organism>
<dbReference type="EMBL" id="JABANM010031330">
    <property type="protein sequence ID" value="KAF4704778.1"/>
    <property type="molecule type" value="Genomic_DNA"/>
</dbReference>
<reference evidence="3 4" key="1">
    <citation type="submission" date="2020-04" db="EMBL/GenBank/DDBJ databases">
        <title>Perkinsus olseni comparative genomics.</title>
        <authorList>
            <person name="Bogema D.R."/>
        </authorList>
    </citation>
    <scope>NUCLEOTIDE SEQUENCE [LARGE SCALE GENOMIC DNA]</scope>
    <source>
        <strain evidence="3">ATCC PRA-205</strain>
    </source>
</reference>
<name>A0A7J6Q951_PEROL</name>
<dbReference type="AlphaFoldDB" id="A0A7J6Q951"/>
<evidence type="ECO:0000313" key="3">
    <source>
        <dbReference type="EMBL" id="KAF4704778.1"/>
    </source>
</evidence>